<dbReference type="Proteomes" id="UP000053237">
    <property type="component" value="Unassembled WGS sequence"/>
</dbReference>
<dbReference type="InParanoid" id="A0A024G1D6"/>
<dbReference type="AlphaFoldDB" id="A0A024G1D6"/>
<keyword evidence="2" id="KW-1185">Reference proteome</keyword>
<accession>A0A024G1D6</accession>
<proteinExistence type="predicted"/>
<name>A0A024G1D6_9STRA</name>
<protein>
    <submittedName>
        <fullName evidence="1">Uncharacterized protein</fullName>
    </submittedName>
</protein>
<gene>
    <name evidence="1" type="ORF">BN9_013630</name>
</gene>
<dbReference type="EMBL" id="CAIX01000010">
    <property type="protein sequence ID" value="CCI40579.1"/>
    <property type="molecule type" value="Genomic_DNA"/>
</dbReference>
<reference evidence="1 2" key="1">
    <citation type="submission" date="2012-05" db="EMBL/GenBank/DDBJ databases">
        <title>Recombination and specialization in a pathogen metapopulation.</title>
        <authorList>
            <person name="Gardiner A."/>
            <person name="Kemen E."/>
            <person name="Schultz-Larsen T."/>
            <person name="MacLean D."/>
            <person name="Van Oosterhout C."/>
            <person name="Jones J.D.G."/>
        </authorList>
    </citation>
    <scope>NUCLEOTIDE SEQUENCE [LARGE SCALE GENOMIC DNA]</scope>
    <source>
        <strain evidence="1 2">Ac Nc2</strain>
    </source>
</reference>
<comment type="caution">
    <text evidence="1">The sequence shown here is derived from an EMBL/GenBank/DDBJ whole genome shotgun (WGS) entry which is preliminary data.</text>
</comment>
<organism evidence="1 2">
    <name type="scientific">Albugo candida</name>
    <dbReference type="NCBI Taxonomy" id="65357"/>
    <lineage>
        <taxon>Eukaryota</taxon>
        <taxon>Sar</taxon>
        <taxon>Stramenopiles</taxon>
        <taxon>Oomycota</taxon>
        <taxon>Peronosporomycetes</taxon>
        <taxon>Albuginales</taxon>
        <taxon>Albuginaceae</taxon>
        <taxon>Albugo</taxon>
    </lineage>
</organism>
<sequence>MYRLFRKVKGNNKAGNENTPIVHECLTSETVFCGVEVDIYANRNYEVVATESVLTRNYVCQQQDSGILIECIRGTSGCYGWVHPTKRGLNVLLLA</sequence>
<evidence type="ECO:0000313" key="1">
    <source>
        <dbReference type="EMBL" id="CCI40579.1"/>
    </source>
</evidence>
<evidence type="ECO:0000313" key="2">
    <source>
        <dbReference type="Proteomes" id="UP000053237"/>
    </source>
</evidence>